<name>A0A399EJ33_9DEIN</name>
<accession>A0A399EJ33</accession>
<dbReference type="NCBIfam" id="NF038402">
    <property type="entry name" value="TroA_like"/>
    <property type="match status" value="1"/>
</dbReference>
<dbReference type="GO" id="GO:0071281">
    <property type="term" value="P:cellular response to iron ion"/>
    <property type="evidence" value="ECO:0007669"/>
    <property type="project" value="TreeGrafter"/>
</dbReference>
<reference evidence="4 5" key="1">
    <citation type="submission" date="2018-08" db="EMBL/GenBank/DDBJ databases">
        <title>Meiothermus terrae DSM 26712 genome sequencing project.</title>
        <authorList>
            <person name="Da Costa M.S."/>
            <person name="Albuquerque L."/>
            <person name="Raposo P."/>
            <person name="Froufe H.J.C."/>
            <person name="Barroso C.S."/>
            <person name="Egas C."/>
        </authorList>
    </citation>
    <scope>NUCLEOTIDE SEQUENCE [LARGE SCALE GENOMIC DNA]</scope>
    <source>
        <strain evidence="4 5">DSM 26712</strain>
    </source>
</reference>
<dbReference type="AlphaFoldDB" id="A0A399EJ33"/>
<evidence type="ECO:0000256" key="2">
    <source>
        <dbReference type="SAM" id="SignalP"/>
    </source>
</evidence>
<keyword evidence="1 2" id="KW-0732">Signal</keyword>
<organism evidence="4 5">
    <name type="scientific">Calidithermus terrae</name>
    <dbReference type="NCBI Taxonomy" id="1408545"/>
    <lineage>
        <taxon>Bacteria</taxon>
        <taxon>Thermotogati</taxon>
        <taxon>Deinococcota</taxon>
        <taxon>Deinococci</taxon>
        <taxon>Thermales</taxon>
        <taxon>Thermaceae</taxon>
        <taxon>Calidithermus</taxon>
    </lineage>
</organism>
<dbReference type="OrthoDB" id="9787830at2"/>
<dbReference type="PANTHER" id="PTHR30535">
    <property type="entry name" value="VITAMIN B12-BINDING PROTEIN"/>
    <property type="match status" value="1"/>
</dbReference>
<gene>
    <name evidence="4" type="primary">btuF_2</name>
    <name evidence="4" type="ORF">Mterra_02317</name>
</gene>
<sequence>MKRVWLFVLSLLFSLAFAQFPRTLKDDLGREVTVQAAPKRVVAMLPSISETVCAMDACGRLVGVDDYSDYPAQVTRLPRVGGLYNPNLEAIVALKPDLVFVSVYGKLHEGLEKAGVKTFAIKTESYDDIFRTIRLLGRVLGLEGQGERLVARVQKEVFEVESLAAKAKNRPTVYYEIDPTPYSVGPDSFIGVLIAKARGVNILPKELGLFPQVSPELVVQKNPQVIILTHPGLADLKKRPGWAGIRAVQAGRFCSFTGDGDNLLSRPGPRVAQGLKLLVACLHPELR</sequence>
<comment type="caution">
    <text evidence="4">The sequence shown here is derived from an EMBL/GenBank/DDBJ whole genome shotgun (WGS) entry which is preliminary data.</text>
</comment>
<dbReference type="CDD" id="cd01143">
    <property type="entry name" value="YvrC"/>
    <property type="match status" value="1"/>
</dbReference>
<evidence type="ECO:0000259" key="3">
    <source>
        <dbReference type="PROSITE" id="PS50983"/>
    </source>
</evidence>
<dbReference type="SUPFAM" id="SSF53807">
    <property type="entry name" value="Helical backbone' metal receptor"/>
    <property type="match status" value="1"/>
</dbReference>
<feature type="signal peptide" evidence="2">
    <location>
        <begin position="1"/>
        <end position="18"/>
    </location>
</feature>
<dbReference type="PROSITE" id="PS50983">
    <property type="entry name" value="FE_B12_PBP"/>
    <property type="match status" value="1"/>
</dbReference>
<feature type="chain" id="PRO_5017369449" evidence="2">
    <location>
        <begin position="19"/>
        <end position="287"/>
    </location>
</feature>
<keyword evidence="5" id="KW-1185">Reference proteome</keyword>
<protein>
    <submittedName>
        <fullName evidence="4">Vitamin B12-binding protein</fullName>
    </submittedName>
</protein>
<dbReference type="Proteomes" id="UP000265715">
    <property type="component" value="Unassembled WGS sequence"/>
</dbReference>
<dbReference type="InterPro" id="IPR002491">
    <property type="entry name" value="ABC_transptr_periplasmic_BD"/>
</dbReference>
<dbReference type="Pfam" id="PF01497">
    <property type="entry name" value="Peripla_BP_2"/>
    <property type="match status" value="1"/>
</dbReference>
<feature type="domain" description="Fe/B12 periplasmic-binding" evidence="3">
    <location>
        <begin position="40"/>
        <end position="286"/>
    </location>
</feature>
<proteinExistence type="predicted"/>
<evidence type="ECO:0000256" key="1">
    <source>
        <dbReference type="ARBA" id="ARBA00022729"/>
    </source>
</evidence>
<dbReference type="RefSeq" id="WP_119315365.1">
    <property type="nucleotide sequence ID" value="NZ_QXDL01000095.1"/>
</dbReference>
<dbReference type="PANTHER" id="PTHR30535:SF34">
    <property type="entry name" value="MOLYBDATE-BINDING PROTEIN MOLA"/>
    <property type="match status" value="1"/>
</dbReference>
<evidence type="ECO:0000313" key="4">
    <source>
        <dbReference type="EMBL" id="RIH83300.1"/>
    </source>
</evidence>
<evidence type="ECO:0000313" key="5">
    <source>
        <dbReference type="Proteomes" id="UP000265715"/>
    </source>
</evidence>
<dbReference type="InterPro" id="IPR050902">
    <property type="entry name" value="ABC_Transporter_SBP"/>
</dbReference>
<dbReference type="EMBL" id="QXDL01000095">
    <property type="protein sequence ID" value="RIH83300.1"/>
    <property type="molecule type" value="Genomic_DNA"/>
</dbReference>
<dbReference type="InterPro" id="IPR054828">
    <property type="entry name" value="Vit_B12_bind_prot"/>
</dbReference>
<dbReference type="Gene3D" id="3.40.50.1980">
    <property type="entry name" value="Nitrogenase molybdenum iron protein domain"/>
    <property type="match status" value="2"/>
</dbReference>